<reference evidence="11 12" key="1">
    <citation type="submission" date="2024-01" db="EMBL/GenBank/DDBJ databases">
        <title>Genome assemblies of Stephania.</title>
        <authorList>
            <person name="Yang L."/>
        </authorList>
    </citation>
    <scope>NUCLEOTIDE SEQUENCE [LARGE SCALE GENOMIC DNA]</scope>
    <source>
        <strain evidence="11">QJT</strain>
        <tissue evidence="11">Leaf</tissue>
    </source>
</reference>
<feature type="domain" description="Calcium uniporter protein C-terminal" evidence="10">
    <location>
        <begin position="52"/>
        <end position="104"/>
    </location>
</feature>
<evidence type="ECO:0000256" key="9">
    <source>
        <dbReference type="ARBA" id="ARBA00023136"/>
    </source>
</evidence>
<dbReference type="Pfam" id="PF04678">
    <property type="entry name" value="MCU"/>
    <property type="match status" value="1"/>
</dbReference>
<dbReference type="InterPro" id="IPR006769">
    <property type="entry name" value="MCU_C"/>
</dbReference>
<dbReference type="PANTHER" id="PTHR13462:SF31">
    <property type="entry name" value="CALCIUM UNIPORTER PROTEIN 1, MITOCHONDRIAL"/>
    <property type="match status" value="1"/>
</dbReference>
<dbReference type="Gene3D" id="1.20.120.140">
    <property type="entry name" value="Signal recognition particle SRP54, nucleotide-binding domain"/>
    <property type="match status" value="1"/>
</dbReference>
<protein>
    <recommendedName>
        <fullName evidence="10">Calcium uniporter protein C-terminal domain-containing protein</fullName>
    </recommendedName>
</protein>
<evidence type="ECO:0000313" key="11">
    <source>
        <dbReference type="EMBL" id="KAK9138046.1"/>
    </source>
</evidence>
<name>A0AAP0JQL9_9MAGN</name>
<dbReference type="InterPro" id="IPR039055">
    <property type="entry name" value="MCU_fam"/>
</dbReference>
<sequence>MVKNVAEEIAVQLCESVSASLEGKKLASFTTVSSIVKVTKAIEGLIPLSVRTGPADPRRKELEKMEEEKMVIDKEAESLVRKELWAGLVEFLMAQTVVFARLKWAI</sequence>
<dbReference type="EMBL" id="JBBNAE010000003">
    <property type="protein sequence ID" value="KAK9138046.1"/>
    <property type="molecule type" value="Genomic_DNA"/>
</dbReference>
<keyword evidence="5" id="KW-0812">Transmembrane</keyword>
<evidence type="ECO:0000256" key="8">
    <source>
        <dbReference type="ARBA" id="ARBA00023065"/>
    </source>
</evidence>
<keyword evidence="3" id="KW-0813">Transport</keyword>
<comment type="caution">
    <text evidence="11">The sequence shown here is derived from an EMBL/GenBank/DDBJ whole genome shotgun (WGS) entry which is preliminary data.</text>
</comment>
<comment type="subcellular location">
    <subcellularLocation>
        <location evidence="1">Membrane</location>
        <topology evidence="1">Multi-pass membrane protein</topology>
    </subcellularLocation>
</comment>
<evidence type="ECO:0000256" key="4">
    <source>
        <dbReference type="ARBA" id="ARBA00022568"/>
    </source>
</evidence>
<comment type="similarity">
    <text evidence="2">Belongs to the MCU (TC 1.A.77) family.</text>
</comment>
<dbReference type="GO" id="GO:0015292">
    <property type="term" value="F:uniporter activity"/>
    <property type="evidence" value="ECO:0007669"/>
    <property type="project" value="TreeGrafter"/>
</dbReference>
<dbReference type="GO" id="GO:0051560">
    <property type="term" value="P:mitochondrial calcium ion homeostasis"/>
    <property type="evidence" value="ECO:0007669"/>
    <property type="project" value="InterPro"/>
</dbReference>
<evidence type="ECO:0000256" key="7">
    <source>
        <dbReference type="ARBA" id="ARBA00022989"/>
    </source>
</evidence>
<evidence type="ECO:0000256" key="5">
    <source>
        <dbReference type="ARBA" id="ARBA00022692"/>
    </source>
</evidence>
<dbReference type="AlphaFoldDB" id="A0AAP0JQL9"/>
<dbReference type="GO" id="GO:0036444">
    <property type="term" value="P:calcium import into the mitochondrion"/>
    <property type="evidence" value="ECO:0007669"/>
    <property type="project" value="TreeGrafter"/>
</dbReference>
<keyword evidence="7" id="KW-1133">Transmembrane helix</keyword>
<evidence type="ECO:0000256" key="3">
    <source>
        <dbReference type="ARBA" id="ARBA00022448"/>
    </source>
</evidence>
<proteinExistence type="inferred from homology"/>
<keyword evidence="9" id="KW-0472">Membrane</keyword>
<keyword evidence="12" id="KW-1185">Reference proteome</keyword>
<evidence type="ECO:0000256" key="1">
    <source>
        <dbReference type="ARBA" id="ARBA00004141"/>
    </source>
</evidence>
<evidence type="ECO:0000313" key="12">
    <source>
        <dbReference type="Proteomes" id="UP001417504"/>
    </source>
</evidence>
<dbReference type="GO" id="GO:1990246">
    <property type="term" value="C:uniplex complex"/>
    <property type="evidence" value="ECO:0007669"/>
    <property type="project" value="TreeGrafter"/>
</dbReference>
<accession>A0AAP0JQL9</accession>
<dbReference type="Proteomes" id="UP001417504">
    <property type="component" value="Unassembled WGS sequence"/>
</dbReference>
<keyword evidence="8" id="KW-0406">Ion transport</keyword>
<keyword evidence="6" id="KW-0106">Calcium</keyword>
<dbReference type="GO" id="GO:0005262">
    <property type="term" value="F:calcium channel activity"/>
    <property type="evidence" value="ECO:0007669"/>
    <property type="project" value="TreeGrafter"/>
</dbReference>
<evidence type="ECO:0000259" key="10">
    <source>
        <dbReference type="Pfam" id="PF04678"/>
    </source>
</evidence>
<dbReference type="InterPro" id="IPR042101">
    <property type="entry name" value="SRP54_N_sf"/>
</dbReference>
<evidence type="ECO:0000256" key="2">
    <source>
        <dbReference type="ARBA" id="ARBA00005653"/>
    </source>
</evidence>
<keyword evidence="4" id="KW-0109">Calcium transport</keyword>
<evidence type="ECO:0000256" key="6">
    <source>
        <dbReference type="ARBA" id="ARBA00022837"/>
    </source>
</evidence>
<gene>
    <name evidence="11" type="ORF">Sjap_008640</name>
</gene>
<organism evidence="11 12">
    <name type="scientific">Stephania japonica</name>
    <dbReference type="NCBI Taxonomy" id="461633"/>
    <lineage>
        <taxon>Eukaryota</taxon>
        <taxon>Viridiplantae</taxon>
        <taxon>Streptophyta</taxon>
        <taxon>Embryophyta</taxon>
        <taxon>Tracheophyta</taxon>
        <taxon>Spermatophyta</taxon>
        <taxon>Magnoliopsida</taxon>
        <taxon>Ranunculales</taxon>
        <taxon>Menispermaceae</taxon>
        <taxon>Menispermoideae</taxon>
        <taxon>Cissampelideae</taxon>
        <taxon>Stephania</taxon>
    </lineage>
</organism>
<dbReference type="PANTHER" id="PTHR13462">
    <property type="entry name" value="CALCIUM UNIPORTER PROTEIN, MITOCHONDRIAL"/>
    <property type="match status" value="1"/>
</dbReference>